<evidence type="ECO:0000313" key="10">
    <source>
        <dbReference type="EMBL" id="KGF73231.1"/>
    </source>
</evidence>
<comment type="caution">
    <text evidence="10">The sequence shown here is derived from an EMBL/GenBank/DDBJ whole genome shotgun (WGS) entry which is preliminary data.</text>
</comment>
<keyword evidence="11" id="KW-1185">Reference proteome</keyword>
<dbReference type="GO" id="GO:0005576">
    <property type="term" value="C:extracellular region"/>
    <property type="evidence" value="ECO:0007669"/>
    <property type="project" value="UniProtKB-SubCell"/>
</dbReference>
<dbReference type="STRING" id="1497020.DO97_01155"/>
<dbReference type="Pfam" id="PF00932">
    <property type="entry name" value="LTD"/>
    <property type="match status" value="1"/>
</dbReference>
<dbReference type="PRINTS" id="PR01488">
    <property type="entry name" value="RTXTOXINA"/>
</dbReference>
<sequence>MTTNLFFSEYISTPTNNRVLEIYNPTTNPVDLSGYRIQITRRQNSGSGYSTTAISLPLPAITLPPGDVFILASIDATDSALIDQLNALPTYTTGPSTGVDKFTTSDSLFYVGDSAITLVQVPSGTVVDSIGQINFDPGTAWTGNGVSTADQSLQRKGTVSTGDFSNTDAFDPSQEWISIGTGVFTDLGSHTLSPPNTFIGTPGDDIITGTDDNNDLLIGLAGNDHISGLALNDTLYGGDTLDSAGSGNDTLRGNTGNDQLFGSDGDDFLYGGDEVNTAGSGADLLIAGSGNDLLLGNDGDDTLYGGDAANTVGSGIDTLSGNEGNDLLLGNDGDDILYGGDTANTAGSGNDTLSGGAGNDQLFGNDGNDTLYGGDAADTAGSGNDTLSGGAGNDQLFGNDGDDTLYGGDAADTAGSGNDTLSGGAGNDLLFGNDGNDIYRFDTDVALGSDTITDSSGTDLLDFSETTTQAITVNLETTGSSQTINGNLTLTLSSGTQIENVTGGSLNDVLTGSTLDNILKGIGGDDQLLGGAGNDTLYGGDISGSGSGNDTLTGEAGNDQLFGGDGNDSYRFNTDTTLGSDLVNDASGTTDSLDFSGTTTKTITVNLGTTSSQVVNSNFTLTVASTTQIENVTGGSLNDTLTGSTLNNSLSGGGRER</sequence>
<feature type="domain" description="LTD" evidence="9">
    <location>
        <begin position="1"/>
        <end position="134"/>
    </location>
</feature>
<dbReference type="GO" id="GO:0016020">
    <property type="term" value="C:membrane"/>
    <property type="evidence" value="ECO:0007669"/>
    <property type="project" value="UniProtKB-SubCell"/>
</dbReference>
<keyword evidence="7" id="KW-0472">Membrane</keyword>
<dbReference type="InterPro" id="IPR003995">
    <property type="entry name" value="RTX_toxin_determinant-A"/>
</dbReference>
<feature type="region of interest" description="Disordered" evidence="8">
    <location>
        <begin position="349"/>
        <end position="411"/>
    </location>
</feature>
<dbReference type="Pfam" id="PF00353">
    <property type="entry name" value="HemolysinCabind"/>
    <property type="match status" value="10"/>
</dbReference>
<accession>A0A098TLU6</accession>
<proteinExistence type="predicted"/>
<evidence type="ECO:0000259" key="9">
    <source>
        <dbReference type="PROSITE" id="PS51841"/>
    </source>
</evidence>
<evidence type="ECO:0000256" key="8">
    <source>
        <dbReference type="SAM" id="MobiDB-lite"/>
    </source>
</evidence>
<protein>
    <recommendedName>
        <fullName evidence="9">LTD domain-containing protein</fullName>
    </recommendedName>
</protein>
<dbReference type="SUPFAM" id="SSF51120">
    <property type="entry name" value="beta-Roll"/>
    <property type="match status" value="3"/>
</dbReference>
<dbReference type="InterPro" id="IPR050557">
    <property type="entry name" value="RTX_toxin/Mannuronan_C5-epim"/>
</dbReference>
<name>A0A098TLU6_9CYAN</name>
<dbReference type="Gene3D" id="2.150.10.10">
    <property type="entry name" value="Serralysin-like metalloprotease, C-terminal"/>
    <property type="match status" value="6"/>
</dbReference>
<keyword evidence="6" id="KW-0843">Virulence</keyword>
<keyword evidence="3" id="KW-0964">Secreted</keyword>
<evidence type="ECO:0000313" key="11">
    <source>
        <dbReference type="Proteomes" id="UP000030170"/>
    </source>
</evidence>
<dbReference type="PROSITE" id="PS00330">
    <property type="entry name" value="HEMOLYSIN_CALCIUM"/>
    <property type="match status" value="3"/>
</dbReference>
<evidence type="ECO:0000256" key="6">
    <source>
        <dbReference type="ARBA" id="ARBA00023026"/>
    </source>
</evidence>
<dbReference type="InterPro" id="IPR018511">
    <property type="entry name" value="Hemolysin-typ_Ca-bd_CS"/>
</dbReference>
<dbReference type="Proteomes" id="UP000030170">
    <property type="component" value="Unassembled WGS sequence"/>
</dbReference>
<keyword evidence="5" id="KW-0677">Repeat</keyword>
<dbReference type="InterPro" id="IPR011049">
    <property type="entry name" value="Serralysin-like_metalloprot_C"/>
</dbReference>
<dbReference type="InterPro" id="IPR001322">
    <property type="entry name" value="Lamin_tail_dom"/>
</dbReference>
<dbReference type="GO" id="GO:0090729">
    <property type="term" value="F:toxin activity"/>
    <property type="evidence" value="ECO:0007669"/>
    <property type="project" value="UniProtKB-KW"/>
</dbReference>
<evidence type="ECO:0000256" key="1">
    <source>
        <dbReference type="ARBA" id="ARBA00004370"/>
    </source>
</evidence>
<reference evidence="10 11" key="1">
    <citation type="journal article" date="2014" name="Mol. Ecol.">
        <title>Evolution of Synechococcus.</title>
        <authorList>
            <person name="Dvorak P."/>
            <person name="Casamatta D."/>
            <person name="Hasler P."/>
            <person name="Poulickova A."/>
            <person name="Ondrej V."/>
            <person name="Sanges R."/>
        </authorList>
    </citation>
    <scope>NUCLEOTIDE SEQUENCE [LARGE SCALE GENOMIC DNA]</scope>
    <source>
        <strain evidence="10 11">CAUP A 1101</strain>
    </source>
</reference>
<evidence type="ECO:0000256" key="4">
    <source>
        <dbReference type="ARBA" id="ARBA00022656"/>
    </source>
</evidence>
<keyword evidence="4" id="KW-0800">Toxin</keyword>
<dbReference type="PRINTS" id="PR00313">
    <property type="entry name" value="CABNDNGRPT"/>
</dbReference>
<dbReference type="InterPro" id="IPR001343">
    <property type="entry name" value="Hemolysn_Ca-bd"/>
</dbReference>
<evidence type="ECO:0000256" key="5">
    <source>
        <dbReference type="ARBA" id="ARBA00022737"/>
    </source>
</evidence>
<dbReference type="RefSeq" id="WP_052128448.1">
    <property type="nucleotide sequence ID" value="NZ_JJML01000013.1"/>
</dbReference>
<evidence type="ECO:0000256" key="3">
    <source>
        <dbReference type="ARBA" id="ARBA00022525"/>
    </source>
</evidence>
<dbReference type="GO" id="GO:0005509">
    <property type="term" value="F:calcium ion binding"/>
    <property type="evidence" value="ECO:0007669"/>
    <property type="project" value="InterPro"/>
</dbReference>
<evidence type="ECO:0000256" key="7">
    <source>
        <dbReference type="ARBA" id="ARBA00023136"/>
    </source>
</evidence>
<dbReference type="PROSITE" id="PS51841">
    <property type="entry name" value="LTD"/>
    <property type="match status" value="1"/>
</dbReference>
<organism evidence="10 11">
    <name type="scientific">Neosynechococcus sphagnicola sy1</name>
    <dbReference type="NCBI Taxonomy" id="1497020"/>
    <lineage>
        <taxon>Bacteria</taxon>
        <taxon>Bacillati</taxon>
        <taxon>Cyanobacteriota</taxon>
        <taxon>Cyanophyceae</taxon>
        <taxon>Neosynechococcales</taxon>
        <taxon>Neosynechococcaceae</taxon>
        <taxon>Neosynechococcus</taxon>
    </lineage>
</organism>
<dbReference type="PANTHER" id="PTHR38340:SF1">
    <property type="entry name" value="S-LAYER PROTEIN"/>
    <property type="match status" value="1"/>
</dbReference>
<dbReference type="OrthoDB" id="490661at2"/>
<dbReference type="AlphaFoldDB" id="A0A098TLU6"/>
<dbReference type="PANTHER" id="PTHR38340">
    <property type="entry name" value="S-LAYER PROTEIN"/>
    <property type="match status" value="1"/>
</dbReference>
<evidence type="ECO:0000256" key="2">
    <source>
        <dbReference type="ARBA" id="ARBA00004613"/>
    </source>
</evidence>
<comment type="subcellular location">
    <subcellularLocation>
        <location evidence="1">Membrane</location>
    </subcellularLocation>
    <subcellularLocation>
        <location evidence="2">Secreted</location>
    </subcellularLocation>
</comment>
<gene>
    <name evidence="10" type="ORF">DO97_01155</name>
</gene>
<dbReference type="EMBL" id="JJML01000013">
    <property type="protein sequence ID" value="KGF73231.1"/>
    <property type="molecule type" value="Genomic_DNA"/>
</dbReference>